<dbReference type="Gene3D" id="3.30.379.10">
    <property type="entry name" value="Chitobiase/beta-hexosaminidase domain 2-like"/>
    <property type="match status" value="1"/>
</dbReference>
<evidence type="ECO:0000256" key="1">
    <source>
        <dbReference type="ARBA" id="ARBA00008833"/>
    </source>
</evidence>
<comment type="caution">
    <text evidence="12">The sequence shown here is derived from an EMBL/GenBank/DDBJ whole genome shotgun (WGS) entry which is preliminary data.</text>
</comment>
<keyword evidence="3 7" id="KW-0378">Hydrolase</keyword>
<evidence type="ECO:0000256" key="8">
    <source>
        <dbReference type="RuleBase" id="RU361198"/>
    </source>
</evidence>
<dbReference type="Pfam" id="PF07488">
    <property type="entry name" value="Glyco_hydro_67M"/>
    <property type="match status" value="1"/>
</dbReference>
<comment type="similarity">
    <text evidence="1 7 8">Belongs to the glycosyl hydrolase 67 family.</text>
</comment>
<keyword evidence="2 7" id="KW-0858">Xylan degradation</keyword>
<reference evidence="12 13" key="1">
    <citation type="submission" date="2023-08" db="EMBL/GenBank/DDBJ databases">
        <title>Draft genome sequence of Algoriphagus taiwanensis.</title>
        <authorList>
            <person name="Takatani N."/>
            <person name="Hosokawa M."/>
            <person name="Sawabe T."/>
        </authorList>
    </citation>
    <scope>NUCLEOTIDE SEQUENCE [LARGE SCALE GENOMIC DNA]</scope>
    <source>
        <strain evidence="12 13">JCM 19755</strain>
    </source>
</reference>
<evidence type="ECO:0000256" key="7">
    <source>
        <dbReference type="PIRNR" id="PIRNR029900"/>
    </source>
</evidence>
<feature type="domain" description="Glycosyl hydrolase family 67 C-terminal" evidence="10">
    <location>
        <begin position="487"/>
        <end position="710"/>
    </location>
</feature>
<comment type="catalytic activity">
    <reaction evidence="8">
        <text>Hydrolysis of (1-&gt;2)-alpha-D-(4-O-methyl)glucuronosyl links in the main chain of hardwood xylans.</text>
        <dbReference type="EC" id="3.2.1.131"/>
    </reaction>
</comment>
<dbReference type="Gene3D" id="3.90.1330.10">
    <property type="entry name" value="Alpha-glucuronidase, C-terminal domain"/>
    <property type="match status" value="1"/>
</dbReference>
<evidence type="ECO:0000256" key="2">
    <source>
        <dbReference type="ARBA" id="ARBA00022651"/>
    </source>
</evidence>
<evidence type="ECO:0000313" key="12">
    <source>
        <dbReference type="EMBL" id="GMQ34191.1"/>
    </source>
</evidence>
<evidence type="ECO:0000259" key="10">
    <source>
        <dbReference type="Pfam" id="PF07477"/>
    </source>
</evidence>
<dbReference type="SUPFAM" id="SSF51445">
    <property type="entry name" value="(Trans)glycosidases"/>
    <property type="match status" value="1"/>
</dbReference>
<dbReference type="PANTHER" id="PTHR39207:SF1">
    <property type="entry name" value="ALPHA-GLUCURONIDASE A"/>
    <property type="match status" value="1"/>
</dbReference>
<dbReference type="GO" id="GO:0016787">
    <property type="term" value="F:hydrolase activity"/>
    <property type="evidence" value="ECO:0007669"/>
    <property type="project" value="UniProtKB-KW"/>
</dbReference>
<dbReference type="EC" id="3.2.1.131" evidence="8"/>
<protein>
    <recommendedName>
        <fullName evidence="8">Xylan alpha-1,2-glucuronidase</fullName>
        <ecNumber evidence="8">3.2.1.131</ecNumber>
    </recommendedName>
</protein>
<dbReference type="Pfam" id="PF03648">
    <property type="entry name" value="Glyco_hydro_67N"/>
    <property type="match status" value="1"/>
</dbReference>
<keyword evidence="5 7" id="KW-0326">Glycosidase</keyword>
<feature type="domain" description="Alpha glucuronidase N-terminal" evidence="9">
    <location>
        <begin position="42"/>
        <end position="163"/>
    </location>
</feature>
<dbReference type="InterPro" id="IPR029018">
    <property type="entry name" value="Hex-like_dom2"/>
</dbReference>
<evidence type="ECO:0000256" key="3">
    <source>
        <dbReference type="ARBA" id="ARBA00022801"/>
    </source>
</evidence>
<keyword evidence="4 8" id="KW-0119">Carbohydrate metabolism</keyword>
<keyword evidence="6 8" id="KW-0624">Polysaccharide degradation</keyword>
<keyword evidence="13" id="KW-1185">Reference proteome</keyword>
<dbReference type="SUPFAM" id="SSF55545">
    <property type="entry name" value="beta-N-acetylhexosaminidase-like domain"/>
    <property type="match status" value="1"/>
</dbReference>
<gene>
    <name evidence="12" type="ORF">Ataiwa_24630</name>
</gene>
<name>A0ABQ6Q224_9BACT</name>
<dbReference type="PANTHER" id="PTHR39207">
    <property type="entry name" value="ALPHA-GLUCURONIDASE A"/>
    <property type="match status" value="1"/>
</dbReference>
<sequence length="736" mass="84277">MSFRGFLANLTLQIFKPMKNLFAVFFFTLFSISAFSKDGYELWLDYPRIESSALKTEVETLFSGIYFFGQEPTQEVIRKELQIAGNKMLGKDPVFTQERLDRTRLWLGTREELAQVLGLETQMKIRNLGPEGYWRGSIDFQGKSYYAIIGNQPVGILYGVFDWLKSIQTETFDPKSEKSDAPKVKLRMLNHWDNLDRTVERGYAGFSIWDWHKLPGYIDPRYIDYARANASLGINAVSLTNVNANARILTTDFMKKAKVLADLFRPYGIKVFLTARFSAPMEIGGLKTADPLDPDVIAFWKKKTEEMYSFIPDFGGFLVKANSEGQPGPHEYGRNHAEGANMLADALAPYGGIVIWRAFVYSHEIDEDRHKQANLEFEPLDGKFRDNVIIQVKNGAIDFMPREPFHPLFGAVKNTNLGMEFQITQEYLGQATQLVYLAPMWEETLRSKTYRPTPSSMVAGIIDGSDSGQKLTLMAGVSNIGTDRNWTGHLFGQANWYAFGRQAWNPYLNSEEIAQEWIKMTFGQNPEVLSKTKEIMLESREAAVNYMNPLGLHHIMGRSHHYGPAPWVEGGRADWTSLYYHRADSLGIGFDRTATGSNALGQYAHEISQVWSDPNQIPEKHLLWFHHLPWDFELKSGNTLWEGIGLHYDQGVKTAREMKSQWDSLQGQIDPERFSHVSQLLAIQVQEAEWWRNACLLYFQTFAKRPFPTEIEQPQGDLEYFKSLDFPFAPGIRPRW</sequence>
<dbReference type="InterPro" id="IPR037054">
    <property type="entry name" value="A-glucoronidase_C_sf"/>
</dbReference>
<dbReference type="InterPro" id="IPR005154">
    <property type="entry name" value="Glyco_hydro_67_aGlcAse_N"/>
</dbReference>
<organism evidence="12 13">
    <name type="scientific">Algoriphagus taiwanensis</name>
    <dbReference type="NCBI Taxonomy" id="1445656"/>
    <lineage>
        <taxon>Bacteria</taxon>
        <taxon>Pseudomonadati</taxon>
        <taxon>Bacteroidota</taxon>
        <taxon>Cytophagia</taxon>
        <taxon>Cytophagales</taxon>
        <taxon>Cyclobacteriaceae</taxon>
        <taxon>Algoriphagus</taxon>
    </lineage>
</organism>
<dbReference type="EMBL" id="BTPE01000008">
    <property type="protein sequence ID" value="GMQ34191.1"/>
    <property type="molecule type" value="Genomic_DNA"/>
</dbReference>
<evidence type="ECO:0000256" key="4">
    <source>
        <dbReference type="ARBA" id="ARBA00023277"/>
    </source>
</evidence>
<evidence type="ECO:0000259" key="11">
    <source>
        <dbReference type="Pfam" id="PF07488"/>
    </source>
</evidence>
<evidence type="ECO:0000259" key="9">
    <source>
        <dbReference type="Pfam" id="PF03648"/>
    </source>
</evidence>
<proteinExistence type="inferred from homology"/>
<dbReference type="InterPro" id="IPR011100">
    <property type="entry name" value="Glyco_hydro_67_cat"/>
</dbReference>
<comment type="subunit">
    <text evidence="8">Homodimer.</text>
</comment>
<dbReference type="InterPro" id="IPR017853">
    <property type="entry name" value="GH"/>
</dbReference>
<dbReference type="InterPro" id="IPR011099">
    <property type="entry name" value="Glyco_hydro_67_C"/>
</dbReference>
<dbReference type="InterPro" id="IPR011395">
    <property type="entry name" value="Glyco_hydro_67_aGlcAse"/>
</dbReference>
<dbReference type="Proteomes" id="UP001307705">
    <property type="component" value="Unassembled WGS sequence"/>
</dbReference>
<feature type="domain" description="Glycosyl hydrolase family 67 catalytic" evidence="11">
    <location>
        <begin position="168"/>
        <end position="486"/>
    </location>
</feature>
<evidence type="ECO:0000313" key="13">
    <source>
        <dbReference type="Proteomes" id="UP001307705"/>
    </source>
</evidence>
<dbReference type="PIRSF" id="PIRSF029900">
    <property type="entry name" value="Alpha-glucuronds"/>
    <property type="match status" value="1"/>
</dbReference>
<dbReference type="Pfam" id="PF07477">
    <property type="entry name" value="Glyco_hydro_67C"/>
    <property type="match status" value="1"/>
</dbReference>
<evidence type="ECO:0000256" key="6">
    <source>
        <dbReference type="ARBA" id="ARBA00023326"/>
    </source>
</evidence>
<evidence type="ECO:0000256" key="5">
    <source>
        <dbReference type="ARBA" id="ARBA00023295"/>
    </source>
</evidence>
<accession>A0ABQ6Q224</accession>
<dbReference type="Gene3D" id="3.20.20.80">
    <property type="entry name" value="Glycosidases"/>
    <property type="match status" value="1"/>
</dbReference>